<accession>A0A0E9QA91</accession>
<dbReference type="AlphaFoldDB" id="A0A0E9QA91"/>
<reference evidence="1" key="1">
    <citation type="submission" date="2014-11" db="EMBL/GenBank/DDBJ databases">
        <authorList>
            <person name="Amaro Gonzalez C."/>
        </authorList>
    </citation>
    <scope>NUCLEOTIDE SEQUENCE</scope>
</reference>
<name>A0A0E9QA91_ANGAN</name>
<organism evidence="1">
    <name type="scientific">Anguilla anguilla</name>
    <name type="common">European freshwater eel</name>
    <name type="synonym">Muraena anguilla</name>
    <dbReference type="NCBI Taxonomy" id="7936"/>
    <lineage>
        <taxon>Eukaryota</taxon>
        <taxon>Metazoa</taxon>
        <taxon>Chordata</taxon>
        <taxon>Craniata</taxon>
        <taxon>Vertebrata</taxon>
        <taxon>Euteleostomi</taxon>
        <taxon>Actinopterygii</taxon>
        <taxon>Neopterygii</taxon>
        <taxon>Teleostei</taxon>
        <taxon>Anguilliformes</taxon>
        <taxon>Anguillidae</taxon>
        <taxon>Anguilla</taxon>
    </lineage>
</organism>
<dbReference type="EMBL" id="GBXM01094878">
    <property type="protein sequence ID" value="JAH13699.1"/>
    <property type="molecule type" value="Transcribed_RNA"/>
</dbReference>
<proteinExistence type="predicted"/>
<reference evidence="1" key="2">
    <citation type="journal article" date="2015" name="Fish Shellfish Immunol.">
        <title>Early steps in the European eel (Anguilla anguilla)-Vibrio vulnificus interaction in the gills: Role of the RtxA13 toxin.</title>
        <authorList>
            <person name="Callol A."/>
            <person name="Pajuelo D."/>
            <person name="Ebbesson L."/>
            <person name="Teles M."/>
            <person name="MacKenzie S."/>
            <person name="Amaro C."/>
        </authorList>
    </citation>
    <scope>NUCLEOTIDE SEQUENCE</scope>
</reference>
<evidence type="ECO:0000313" key="1">
    <source>
        <dbReference type="EMBL" id="JAH13699.1"/>
    </source>
</evidence>
<protein>
    <submittedName>
        <fullName evidence="1">Uncharacterized protein</fullName>
    </submittedName>
</protein>
<sequence length="38" mass="4308">MFARGGENYLCLKTNCFAQQSARNCIRKIPECLPGKVF</sequence>